<reference evidence="2" key="1">
    <citation type="submission" date="2020-02" db="EMBL/GenBank/DDBJ databases">
        <authorList>
            <person name="Meier V. D."/>
        </authorList>
    </citation>
    <scope>NUCLEOTIDE SEQUENCE</scope>
    <source>
        <strain evidence="2">AVDCRST_MAG11</strain>
    </source>
</reference>
<dbReference type="AlphaFoldDB" id="A0A6J4MGE0"/>
<proteinExistence type="predicted"/>
<dbReference type="EMBL" id="CADCTU010000796">
    <property type="protein sequence ID" value="CAA9354562.1"/>
    <property type="molecule type" value="Genomic_DNA"/>
</dbReference>
<feature type="compositionally biased region" description="Basic and acidic residues" evidence="1">
    <location>
        <begin position="45"/>
        <end position="68"/>
    </location>
</feature>
<feature type="region of interest" description="Disordered" evidence="1">
    <location>
        <begin position="1"/>
        <end position="138"/>
    </location>
</feature>
<feature type="compositionally biased region" description="Basic residues" evidence="1">
    <location>
        <begin position="87"/>
        <end position="104"/>
    </location>
</feature>
<gene>
    <name evidence="2" type="ORF">AVDCRST_MAG11-3731</name>
</gene>
<feature type="non-terminal residue" evidence="2">
    <location>
        <position position="138"/>
    </location>
</feature>
<feature type="compositionally biased region" description="Basic and acidic residues" evidence="1">
    <location>
        <begin position="77"/>
        <end position="86"/>
    </location>
</feature>
<accession>A0A6J4MGE0</accession>
<feature type="non-terminal residue" evidence="2">
    <location>
        <position position="1"/>
    </location>
</feature>
<feature type="compositionally biased region" description="Basic residues" evidence="1">
    <location>
        <begin position="1"/>
        <end position="29"/>
    </location>
</feature>
<evidence type="ECO:0000313" key="2">
    <source>
        <dbReference type="EMBL" id="CAA9354562.1"/>
    </source>
</evidence>
<organism evidence="2">
    <name type="scientific">uncultured Gemmatimonadaceae bacterium</name>
    <dbReference type="NCBI Taxonomy" id="246130"/>
    <lineage>
        <taxon>Bacteria</taxon>
        <taxon>Pseudomonadati</taxon>
        <taxon>Gemmatimonadota</taxon>
        <taxon>Gemmatimonadia</taxon>
        <taxon>Gemmatimonadales</taxon>
        <taxon>Gemmatimonadaceae</taxon>
        <taxon>environmental samples</taxon>
    </lineage>
</organism>
<name>A0A6J4MGE0_9BACT</name>
<evidence type="ECO:0000256" key="1">
    <source>
        <dbReference type="SAM" id="MobiDB-lite"/>
    </source>
</evidence>
<protein>
    <submittedName>
        <fullName evidence="2">Uncharacterized protein</fullName>
    </submittedName>
</protein>
<sequence length="138" mass="15562">ETHRRARRRRRPRRALRPRRARVARRRAAARGVPHPAPGEGVQRVGDRRLARAAAGDHLRRARPEQRPPHPPARLAGDLRLRDDRRRAHARRGGGRVHPARGARRGGNTARPGGERHRAPAGRHARAGGRGAQRRRDL</sequence>